<evidence type="ECO:0000256" key="1">
    <source>
        <dbReference type="SAM" id="MobiDB-lite"/>
    </source>
</evidence>
<sequence>MGPFDTDGGRPSDGVSGVGIPSTEHRGPEDVTAQQGVGVGKESSGLDELVAKTASQGKASYASVTARAGRLRDANACNLRKEDVVVLEDDFVISQSGLVAVM</sequence>
<evidence type="ECO:0000313" key="3">
    <source>
        <dbReference type="Proteomes" id="UP001472677"/>
    </source>
</evidence>
<feature type="region of interest" description="Disordered" evidence="1">
    <location>
        <begin position="1"/>
        <end position="44"/>
    </location>
</feature>
<protein>
    <submittedName>
        <fullName evidence="2">Uncharacterized protein</fullName>
    </submittedName>
</protein>
<dbReference type="Proteomes" id="UP001472677">
    <property type="component" value="Unassembled WGS sequence"/>
</dbReference>
<gene>
    <name evidence="2" type="ORF">V6N12_024093</name>
</gene>
<name>A0ABR2FZT2_9ROSI</name>
<organism evidence="2 3">
    <name type="scientific">Hibiscus sabdariffa</name>
    <name type="common">roselle</name>
    <dbReference type="NCBI Taxonomy" id="183260"/>
    <lineage>
        <taxon>Eukaryota</taxon>
        <taxon>Viridiplantae</taxon>
        <taxon>Streptophyta</taxon>
        <taxon>Embryophyta</taxon>
        <taxon>Tracheophyta</taxon>
        <taxon>Spermatophyta</taxon>
        <taxon>Magnoliopsida</taxon>
        <taxon>eudicotyledons</taxon>
        <taxon>Gunneridae</taxon>
        <taxon>Pentapetalae</taxon>
        <taxon>rosids</taxon>
        <taxon>malvids</taxon>
        <taxon>Malvales</taxon>
        <taxon>Malvaceae</taxon>
        <taxon>Malvoideae</taxon>
        <taxon>Hibiscus</taxon>
    </lineage>
</organism>
<evidence type="ECO:0000313" key="2">
    <source>
        <dbReference type="EMBL" id="KAK8589702.1"/>
    </source>
</evidence>
<dbReference type="EMBL" id="JBBPBM010000004">
    <property type="protein sequence ID" value="KAK8589702.1"/>
    <property type="molecule type" value="Genomic_DNA"/>
</dbReference>
<reference evidence="2 3" key="1">
    <citation type="journal article" date="2024" name="G3 (Bethesda)">
        <title>Genome assembly of Hibiscus sabdariffa L. provides insights into metabolisms of medicinal natural products.</title>
        <authorList>
            <person name="Kim T."/>
        </authorList>
    </citation>
    <scope>NUCLEOTIDE SEQUENCE [LARGE SCALE GENOMIC DNA]</scope>
    <source>
        <strain evidence="2">TK-2024</strain>
        <tissue evidence="2">Old leaves</tissue>
    </source>
</reference>
<accession>A0ABR2FZT2</accession>
<comment type="caution">
    <text evidence="2">The sequence shown here is derived from an EMBL/GenBank/DDBJ whole genome shotgun (WGS) entry which is preliminary data.</text>
</comment>
<proteinExistence type="predicted"/>
<keyword evidence="3" id="KW-1185">Reference proteome</keyword>